<dbReference type="RefSeq" id="WP_126724888.1">
    <property type="nucleotide sequence ID" value="NZ_RYZH01000013.1"/>
</dbReference>
<protein>
    <submittedName>
        <fullName evidence="2">HD domain-containing protein</fullName>
    </submittedName>
</protein>
<evidence type="ECO:0000313" key="3">
    <source>
        <dbReference type="Proteomes" id="UP000280296"/>
    </source>
</evidence>
<keyword evidence="3" id="KW-1185">Reference proteome</keyword>
<sequence length="299" mass="33819">MRWRDRVYGDARIDDPDLLGLIDCPTFRRLRGIRQAGPSALAFPFKAVTRFEHSLGVFLLLRRLGADRREQVAGLLHDLSHTAFSHAVDFLYASDEQNHHESIKAVFLERPDIVAALARLGFEPGEFADDSVYPLLERPLPWLCADRLDYFFRDSLACGVSTPAIVSRLLPRLGVVDRTIVFTQADAAREATELFAVMNREWWASPTEAYIYNEFATVLRTAFDRGVLVEEDLMADDAHVLARLRDSGDAMILDALSRIEHFDPDRVNGYVPRVVPKVRWLDPPVKVGDSFVPLSKLEA</sequence>
<dbReference type="GO" id="GO:0008832">
    <property type="term" value="F:dGTPase activity"/>
    <property type="evidence" value="ECO:0007669"/>
    <property type="project" value="TreeGrafter"/>
</dbReference>
<dbReference type="Pfam" id="PF01966">
    <property type="entry name" value="HD"/>
    <property type="match status" value="1"/>
</dbReference>
<dbReference type="CDD" id="cd00077">
    <property type="entry name" value="HDc"/>
    <property type="match status" value="1"/>
</dbReference>
<dbReference type="PANTHER" id="PTHR11373:SF4">
    <property type="entry name" value="DEOXYNUCLEOSIDE TRIPHOSPHATE TRIPHOSPHOHYDROLASE SAMHD1"/>
    <property type="match status" value="1"/>
</dbReference>
<reference evidence="2 3" key="1">
    <citation type="submission" date="2018-12" db="EMBL/GenBank/DDBJ databases">
        <authorList>
            <person name="Toschakov S.V."/>
        </authorList>
    </citation>
    <scope>NUCLEOTIDE SEQUENCE [LARGE SCALE GENOMIC DNA]</scope>
    <source>
        <strain evidence="2 3">GM2012</strain>
    </source>
</reference>
<name>A0A432MM72_9BACT</name>
<organism evidence="2 3">
    <name type="scientific">Tautonia sociabilis</name>
    <dbReference type="NCBI Taxonomy" id="2080755"/>
    <lineage>
        <taxon>Bacteria</taxon>
        <taxon>Pseudomonadati</taxon>
        <taxon>Planctomycetota</taxon>
        <taxon>Planctomycetia</taxon>
        <taxon>Isosphaerales</taxon>
        <taxon>Isosphaeraceae</taxon>
        <taxon>Tautonia</taxon>
    </lineage>
</organism>
<dbReference type="OrthoDB" id="9803619at2"/>
<dbReference type="PANTHER" id="PTHR11373">
    <property type="entry name" value="DEOXYNUCLEOSIDE TRIPHOSPHATE TRIPHOSPHOHYDROLASE"/>
    <property type="match status" value="1"/>
</dbReference>
<dbReference type="EMBL" id="RYZH01000013">
    <property type="protein sequence ID" value="RUL88178.1"/>
    <property type="molecule type" value="Genomic_DNA"/>
</dbReference>
<dbReference type="SUPFAM" id="SSF109604">
    <property type="entry name" value="HD-domain/PDEase-like"/>
    <property type="match status" value="1"/>
</dbReference>
<dbReference type="InterPro" id="IPR006674">
    <property type="entry name" value="HD_domain"/>
</dbReference>
<dbReference type="InterPro" id="IPR003607">
    <property type="entry name" value="HD/PDEase_dom"/>
</dbReference>
<proteinExistence type="predicted"/>
<dbReference type="SMART" id="SM00471">
    <property type="entry name" value="HDc"/>
    <property type="match status" value="1"/>
</dbReference>
<evidence type="ECO:0000259" key="1">
    <source>
        <dbReference type="PROSITE" id="PS51831"/>
    </source>
</evidence>
<feature type="domain" description="HD" evidence="1">
    <location>
        <begin position="50"/>
        <end position="151"/>
    </location>
</feature>
<dbReference type="AlphaFoldDB" id="A0A432MM72"/>
<dbReference type="InterPro" id="IPR050135">
    <property type="entry name" value="dGTPase-like"/>
</dbReference>
<gene>
    <name evidence="2" type="ORF">TsocGM_08560</name>
</gene>
<reference evidence="2 3" key="2">
    <citation type="submission" date="2019-01" db="EMBL/GenBank/DDBJ databases">
        <title>Tautonia sociabilis, a novel thermotolerant planctomycete of Isosphaeraceae family, isolated from a 4000 m deep subterranean habitat.</title>
        <authorList>
            <person name="Kovaleva O.L."/>
            <person name="Elcheninov A.G."/>
            <person name="Van Heerden E."/>
            <person name="Toshchakov S.V."/>
            <person name="Novikov A."/>
            <person name="Bonch-Osmolovskaya E.A."/>
            <person name="Kublanov I.V."/>
        </authorList>
    </citation>
    <scope>NUCLEOTIDE SEQUENCE [LARGE SCALE GENOMIC DNA]</scope>
    <source>
        <strain evidence="2 3">GM2012</strain>
    </source>
</reference>
<dbReference type="PROSITE" id="PS51831">
    <property type="entry name" value="HD"/>
    <property type="match status" value="1"/>
</dbReference>
<dbReference type="Gene3D" id="1.10.3210.10">
    <property type="entry name" value="Hypothetical protein af1432"/>
    <property type="match status" value="1"/>
</dbReference>
<accession>A0A432MM72</accession>
<dbReference type="Proteomes" id="UP000280296">
    <property type="component" value="Unassembled WGS sequence"/>
</dbReference>
<comment type="caution">
    <text evidence="2">The sequence shown here is derived from an EMBL/GenBank/DDBJ whole genome shotgun (WGS) entry which is preliminary data.</text>
</comment>
<evidence type="ECO:0000313" key="2">
    <source>
        <dbReference type="EMBL" id="RUL88178.1"/>
    </source>
</evidence>
<dbReference type="GO" id="GO:0006203">
    <property type="term" value="P:dGTP catabolic process"/>
    <property type="evidence" value="ECO:0007669"/>
    <property type="project" value="TreeGrafter"/>
</dbReference>